<reference evidence="2" key="1">
    <citation type="submission" date="2020-05" db="EMBL/GenBank/DDBJ databases">
        <authorList>
            <person name="Chiriac C."/>
            <person name="Salcher M."/>
            <person name="Ghai R."/>
            <person name="Kavagutti S V."/>
        </authorList>
    </citation>
    <scope>NUCLEOTIDE SEQUENCE</scope>
</reference>
<evidence type="ECO:0000256" key="1">
    <source>
        <dbReference type="SAM" id="Phobius"/>
    </source>
</evidence>
<feature type="transmembrane region" description="Helical" evidence="1">
    <location>
        <begin position="252"/>
        <end position="272"/>
    </location>
</feature>
<feature type="transmembrane region" description="Helical" evidence="1">
    <location>
        <begin position="434"/>
        <end position="453"/>
    </location>
</feature>
<feature type="transmembrane region" description="Helical" evidence="1">
    <location>
        <begin position="390"/>
        <end position="413"/>
    </location>
</feature>
<dbReference type="AlphaFoldDB" id="A0A6J7D6E2"/>
<evidence type="ECO:0000313" key="2">
    <source>
        <dbReference type="EMBL" id="CAB4862633.1"/>
    </source>
</evidence>
<feature type="transmembrane region" description="Helical" evidence="1">
    <location>
        <begin position="325"/>
        <end position="342"/>
    </location>
</feature>
<dbReference type="EMBL" id="CAFBLT010000001">
    <property type="protein sequence ID" value="CAB4862633.1"/>
    <property type="molecule type" value="Genomic_DNA"/>
</dbReference>
<keyword evidence="1" id="KW-1133">Transmembrane helix</keyword>
<feature type="transmembrane region" description="Helical" evidence="1">
    <location>
        <begin position="221"/>
        <end position="240"/>
    </location>
</feature>
<dbReference type="EMBL" id="CAFBPM010000019">
    <property type="protein sequence ID" value="CAB5030012.1"/>
    <property type="molecule type" value="Genomic_DNA"/>
</dbReference>
<keyword evidence="1" id="KW-0812">Transmembrane</keyword>
<feature type="transmembrane region" description="Helical" evidence="1">
    <location>
        <begin position="145"/>
        <end position="164"/>
    </location>
</feature>
<organism evidence="2">
    <name type="scientific">freshwater metagenome</name>
    <dbReference type="NCBI Taxonomy" id="449393"/>
    <lineage>
        <taxon>unclassified sequences</taxon>
        <taxon>metagenomes</taxon>
        <taxon>ecological metagenomes</taxon>
    </lineage>
</organism>
<gene>
    <name evidence="2" type="ORF">UFOPK3427_00283</name>
    <name evidence="3" type="ORF">UFOPK4112_01540</name>
</gene>
<name>A0A6J7D6E2_9ZZZZ</name>
<accession>A0A6J7D6E2</accession>
<feature type="transmembrane region" description="Helical" evidence="1">
    <location>
        <begin position="24"/>
        <end position="43"/>
    </location>
</feature>
<keyword evidence="1" id="KW-0472">Membrane</keyword>
<feature type="transmembrane region" description="Helical" evidence="1">
    <location>
        <begin position="349"/>
        <end position="370"/>
    </location>
</feature>
<sequence length="640" mass="68750">MSSPSLLNTEVPTDTQRRHRGSSLWWYLSAGALYLVLGIWSTAHAWTQGVTDHLVSPSGDASLFVWSLQYAANGVAHLSLPFNTSLLFHPYGFNMVANTTSLGIGVPLAPITWIWGPIATLNVALTLAPLGSGLAMLYALRRHGIWWPAAILSGAIWAQSPYVLYAQTSAWLMVVVLVVAPLLWALFHELVVVRRRSPIWVGVGIAALLIWQFFLGTEALAIMGVVGAMVGVAVLIAQLRSVVDPLVLIRRVAIGLGTALVITLVVLAWPLWCALAGANHLADWIWPAQLFLFDQTKPLQYVRNPTVTISGLTIYNGLNTILPNQAYLGPGVVLGIVAGWFARWRDARLWLSCSIIVFGFLMAEGGAFWWSPWQLAFHAPLLHNILSPRWIIVVIFGVCFALSLSISNLVTRLHPHGEHRRGIHQTSTHVTRSSMALGMGALLLILAALPIALCEAKVGPPQVGASSPPSWFATHHGGVLLVSPFPEVYANALAWEAQTGIHNALVGGWGPETFNQLPSDQATTQSTLQVIARTPANQVSVTPSQVTSLRQAALAWGVTDVMAASPGGSNTSVWGQPATSAVGYFTEAFGPPTSVGPGWWVWHLTPRSVGAIVTPSVSLSCNTLAGDDPSKVIPCLTLAR</sequence>
<feature type="transmembrane region" description="Helical" evidence="1">
    <location>
        <begin position="170"/>
        <end position="187"/>
    </location>
</feature>
<protein>
    <submittedName>
        <fullName evidence="2">Unannotated protein</fullName>
    </submittedName>
</protein>
<feature type="transmembrane region" description="Helical" evidence="1">
    <location>
        <begin position="199"/>
        <end position="215"/>
    </location>
</feature>
<proteinExistence type="predicted"/>
<feature type="transmembrane region" description="Helical" evidence="1">
    <location>
        <begin position="121"/>
        <end position="140"/>
    </location>
</feature>
<evidence type="ECO:0000313" key="3">
    <source>
        <dbReference type="EMBL" id="CAB5030012.1"/>
    </source>
</evidence>